<dbReference type="Proteomes" id="UP000281553">
    <property type="component" value="Unassembled WGS sequence"/>
</dbReference>
<dbReference type="AlphaFoldDB" id="A0A3P7M1H7"/>
<evidence type="ECO:0000313" key="2">
    <source>
        <dbReference type="Proteomes" id="UP000281553"/>
    </source>
</evidence>
<dbReference type="EMBL" id="UYRU01073199">
    <property type="protein sequence ID" value="VDN23144.1"/>
    <property type="molecule type" value="Genomic_DNA"/>
</dbReference>
<accession>A0A3P7M1H7</accession>
<name>A0A3P7M1H7_DIBLA</name>
<protein>
    <submittedName>
        <fullName evidence="1">Uncharacterized protein</fullName>
    </submittedName>
</protein>
<proteinExistence type="predicted"/>
<gene>
    <name evidence="1" type="ORF">DILT_LOCUS14201</name>
</gene>
<evidence type="ECO:0000313" key="1">
    <source>
        <dbReference type="EMBL" id="VDN23144.1"/>
    </source>
</evidence>
<sequence>MYYRGPSASTEVIVRTPRLYWGRFWQARYLCAEDADQQIYAGIHPNDGELEVLPVRPSIYMRVKQQKFNQLMNSKLGGMVEAVHLLAVIVYGCAGLGKRGGEGGV</sequence>
<keyword evidence="2" id="KW-1185">Reference proteome</keyword>
<reference evidence="1 2" key="1">
    <citation type="submission" date="2018-11" db="EMBL/GenBank/DDBJ databases">
        <authorList>
            <consortium name="Pathogen Informatics"/>
        </authorList>
    </citation>
    <scope>NUCLEOTIDE SEQUENCE [LARGE SCALE GENOMIC DNA]</scope>
</reference>
<organism evidence="1 2">
    <name type="scientific">Dibothriocephalus latus</name>
    <name type="common">Fish tapeworm</name>
    <name type="synonym">Diphyllobothrium latum</name>
    <dbReference type="NCBI Taxonomy" id="60516"/>
    <lineage>
        <taxon>Eukaryota</taxon>
        <taxon>Metazoa</taxon>
        <taxon>Spiralia</taxon>
        <taxon>Lophotrochozoa</taxon>
        <taxon>Platyhelminthes</taxon>
        <taxon>Cestoda</taxon>
        <taxon>Eucestoda</taxon>
        <taxon>Diphyllobothriidea</taxon>
        <taxon>Diphyllobothriidae</taxon>
        <taxon>Dibothriocephalus</taxon>
    </lineage>
</organism>